<dbReference type="GO" id="GO:0003677">
    <property type="term" value="F:DNA binding"/>
    <property type="evidence" value="ECO:0007669"/>
    <property type="project" value="InterPro"/>
</dbReference>
<evidence type="ECO:0000256" key="2">
    <source>
        <dbReference type="ARBA" id="ARBA00007092"/>
    </source>
</evidence>
<feature type="binding site" evidence="8">
    <location>
        <position position="931"/>
    </location>
    <ligand>
        <name>Mg(2+)</name>
        <dbReference type="ChEBI" id="CHEBI:18420"/>
        <label>1</label>
    </ligand>
</feature>
<evidence type="ECO:0000256" key="7">
    <source>
        <dbReference type="PIRSR" id="PIRSR604808-1"/>
    </source>
</evidence>
<evidence type="ECO:0000313" key="12">
    <source>
        <dbReference type="EMBL" id="RDX55603.1"/>
    </source>
</evidence>
<feature type="compositionally biased region" description="Polar residues" evidence="10">
    <location>
        <begin position="711"/>
        <end position="725"/>
    </location>
</feature>
<dbReference type="PANTHER" id="PTHR31001">
    <property type="entry name" value="UNCHARACTERIZED TRANSCRIPTIONAL REGULATORY PROTEIN"/>
    <property type="match status" value="1"/>
</dbReference>
<feature type="region of interest" description="Disordered" evidence="10">
    <location>
        <begin position="830"/>
        <end position="869"/>
    </location>
</feature>
<dbReference type="CDD" id="cd00067">
    <property type="entry name" value="GAL4"/>
    <property type="match status" value="1"/>
</dbReference>
<dbReference type="GO" id="GO:0008270">
    <property type="term" value="F:zinc ion binding"/>
    <property type="evidence" value="ECO:0007669"/>
    <property type="project" value="InterPro"/>
</dbReference>
<protein>
    <recommendedName>
        <fullName evidence="11">Zn(2)-C6 fungal-type domain-containing protein</fullName>
    </recommendedName>
</protein>
<dbReference type="Pfam" id="PF03372">
    <property type="entry name" value="Exo_endo_phos"/>
    <property type="match status" value="1"/>
</dbReference>
<feature type="compositionally biased region" description="Basic and acidic residues" evidence="10">
    <location>
        <begin position="22"/>
        <end position="32"/>
    </location>
</feature>
<dbReference type="CDD" id="cd12148">
    <property type="entry name" value="fungal_TF_MHR"/>
    <property type="match status" value="1"/>
</dbReference>
<evidence type="ECO:0000256" key="3">
    <source>
        <dbReference type="ARBA" id="ARBA00022723"/>
    </source>
</evidence>
<comment type="similarity">
    <text evidence="2">Belongs to the DNA repair enzymes AP/ExoA family.</text>
</comment>
<evidence type="ECO:0000256" key="1">
    <source>
        <dbReference type="ARBA" id="ARBA00004123"/>
    </source>
</evidence>
<feature type="region of interest" description="Disordered" evidence="10">
    <location>
        <begin position="422"/>
        <end position="443"/>
    </location>
</feature>
<dbReference type="GO" id="GO:0004518">
    <property type="term" value="F:nuclease activity"/>
    <property type="evidence" value="ECO:0007669"/>
    <property type="project" value="InterPro"/>
</dbReference>
<keyword evidence="13" id="KW-1185">Reference proteome</keyword>
<feature type="binding site" evidence="8">
    <location>
        <position position="880"/>
    </location>
    <ligand>
        <name>Mg(2+)</name>
        <dbReference type="ChEBI" id="CHEBI:18420"/>
        <label>1</label>
    </ligand>
</feature>
<dbReference type="GO" id="GO:0005634">
    <property type="term" value="C:nucleus"/>
    <property type="evidence" value="ECO:0007669"/>
    <property type="project" value="UniProtKB-SubCell"/>
</dbReference>
<dbReference type="GO" id="GO:0016787">
    <property type="term" value="F:hydrolase activity"/>
    <property type="evidence" value="ECO:0007669"/>
    <property type="project" value="UniProtKB-KW"/>
</dbReference>
<feature type="compositionally biased region" description="Polar residues" evidence="10">
    <location>
        <begin position="1"/>
        <end position="12"/>
    </location>
</feature>
<dbReference type="InterPro" id="IPR036691">
    <property type="entry name" value="Endo/exonu/phosph_ase_sf"/>
</dbReference>
<dbReference type="PANTHER" id="PTHR31001:SF87">
    <property type="entry name" value="COL-21"/>
    <property type="match status" value="1"/>
</dbReference>
<feature type="binding site" evidence="8">
    <location>
        <position position="1073"/>
    </location>
    <ligand>
        <name>Mg(2+)</name>
        <dbReference type="ChEBI" id="CHEBI:18420"/>
        <label>1</label>
    </ligand>
</feature>
<dbReference type="SMART" id="SM00066">
    <property type="entry name" value="GAL4"/>
    <property type="match status" value="1"/>
</dbReference>
<evidence type="ECO:0000256" key="8">
    <source>
        <dbReference type="PIRSR" id="PIRSR604808-2"/>
    </source>
</evidence>
<proteinExistence type="inferred from homology"/>
<dbReference type="InterPro" id="IPR005135">
    <property type="entry name" value="Endo/exonuclease/phosphatase"/>
</dbReference>
<dbReference type="InterPro" id="IPR036864">
    <property type="entry name" value="Zn2-C6_fun-type_DNA-bd_sf"/>
</dbReference>
<evidence type="ECO:0000256" key="4">
    <source>
        <dbReference type="ARBA" id="ARBA00022801"/>
    </source>
</evidence>
<dbReference type="PROSITE" id="PS50048">
    <property type="entry name" value="ZN2_CY6_FUNGAL_2"/>
    <property type="match status" value="1"/>
</dbReference>
<feature type="region of interest" description="Disordered" evidence="10">
    <location>
        <begin position="711"/>
        <end position="750"/>
    </location>
</feature>
<dbReference type="Pfam" id="PF00172">
    <property type="entry name" value="Zn_clus"/>
    <property type="match status" value="1"/>
</dbReference>
<keyword evidence="3 8" id="KW-0479">Metal-binding</keyword>
<feature type="compositionally biased region" description="Low complexity" evidence="10">
    <location>
        <begin position="726"/>
        <end position="744"/>
    </location>
</feature>
<feature type="binding site" evidence="8">
    <location>
        <position position="1170"/>
    </location>
    <ligand>
        <name>Mg(2+)</name>
        <dbReference type="ChEBI" id="CHEBI:18420"/>
        <label>1</label>
    </ligand>
</feature>
<feature type="binding site" evidence="8">
    <location>
        <position position="1169"/>
    </location>
    <ligand>
        <name>Mg(2+)</name>
        <dbReference type="ChEBI" id="CHEBI:18420"/>
        <label>1</label>
    </ligand>
</feature>
<evidence type="ECO:0000256" key="6">
    <source>
        <dbReference type="ARBA" id="ARBA00023242"/>
    </source>
</evidence>
<keyword evidence="8" id="KW-0464">Manganese</keyword>
<dbReference type="AlphaFoldDB" id="A0A371DSS2"/>
<feature type="site" description="Important for catalytic activity" evidence="9">
    <location>
        <position position="1141"/>
    </location>
</feature>
<dbReference type="InterPro" id="IPR007219">
    <property type="entry name" value="XnlR_reg_dom"/>
</dbReference>
<dbReference type="InterPro" id="IPR050613">
    <property type="entry name" value="Sec_Metabolite_Reg"/>
</dbReference>
<keyword evidence="6" id="KW-0539">Nucleus</keyword>
<sequence>MPKTTSGYTPDSTPAGVTPVRRKSEDELDSARAHKKPRTRVSYSCGECHRRKQKCDRQIPCSHCVARKVPELCKSYTPGKTDQDIHVRLARLEQIIETALPHYWSQGHATPLSDSGSNEKRRSMSPADDGNRSQAEDEDPSGGMFESGRWYGKSASGLVAAPAVLEQLQSMVPSPADSSSANSPYSMNQASHDIFKMDQKPTLIPMDQQNASERLQRLMRDCGYSTDRLQNMFDELPPRKMRDDLIDHYFAAINWTRYPISEHEFRTSYSSFLANEHNPANPNNIRFLPLLFVVLAISVRLAPDRIGGTEQTRRTAGGRYYWCSRRALLIIAAIQPDCFEIVLTRMLSARFLILDRRMTESWSQLGAAVRTAQAIGLHRDGADMGMEPLQVERRRRIWSNLYHADRSIALVLGRPIAIHDNYTSTRPPANSDEKTQGTQKWTGLPLSQPTRTTFLILRHQLAVIMGRMSDFFQNVNSPRHYADVVALDDELLKYKQNLPPSYSLDPDTSLDSSHPYIPLQRFLLVTEFLFVRISLHRPYLLRKLDSTKYSRSRDACFESALKDHQIRQEYIATTTREGRDPVASAYREFQAAMIAGIYVVLYPKGKDADRMLMLLENFLYRHERIPEMDDITRREIKIIEFLKNKHSQSAGSPEGLGDQQMTVDSPGYAPAASSSRLIAPRPPHASHIPNLQNGSSFASVASVPLSSPRQTFAQFSHPSPVQQVRQLQQAESASQSGSGTGSPQGEDETAQSLLDQWCNIFSGGPAVDDQPGGTGLPWATPGLADLNGWLGAGQTTSPVMGTDALPSVDGSDWSYWETLVNQIRSGPITSVTRRTAARTSRTMPKRSRSEDGQASEPQAPPLTKPRLNTEPGLTRILSWNVETPVPFLQLPGNKARSAANATPNLVPGSSPGLLRDLIRRHDFPDFVCLQEVRARHTDKEWISAFRLAANFGAHEGTGVAVEPRYTMYHSLNRATRGQRHFGVATFVREPSAVAAAREVDWDAEGRVHILEMKAGWALLNIYALNGSEFMWRDPLGQAEPKTRNERKREFNRLLMEECIALQKRGLRVVLIGDFNISLTDMDCHPRLRTEYPHGFARLEFIEQFFPGVGVLDIFRELHPDVKAYSWFAKSKPQGAECARVDYALVENSLRENVVDVTYLQDPKERGHSDHAPFLLTMKNMSQSNEATQNAQDMQAIDPQLQQGERQAISRLRGRADGRRRYYSNIATNRGYRDTAVGHRLRR</sequence>
<feature type="region of interest" description="Disordered" evidence="10">
    <location>
        <begin position="647"/>
        <end position="693"/>
    </location>
</feature>
<evidence type="ECO:0000256" key="5">
    <source>
        <dbReference type="ARBA" id="ARBA00022842"/>
    </source>
</evidence>
<keyword evidence="4" id="KW-0378">Hydrolase</keyword>
<dbReference type="SUPFAM" id="SSF56219">
    <property type="entry name" value="DNase I-like"/>
    <property type="match status" value="1"/>
</dbReference>
<dbReference type="PROSITE" id="PS00463">
    <property type="entry name" value="ZN2_CY6_FUNGAL_1"/>
    <property type="match status" value="1"/>
</dbReference>
<feature type="region of interest" description="Disordered" evidence="10">
    <location>
        <begin position="1"/>
        <end position="40"/>
    </location>
</feature>
<dbReference type="Gene3D" id="3.60.10.10">
    <property type="entry name" value="Endonuclease/exonuclease/phosphatase"/>
    <property type="match status" value="1"/>
</dbReference>
<feature type="region of interest" description="Disordered" evidence="10">
    <location>
        <begin position="106"/>
        <end position="147"/>
    </location>
</feature>
<dbReference type="InterPro" id="IPR001138">
    <property type="entry name" value="Zn2Cys6_DnaBD"/>
</dbReference>
<dbReference type="SMART" id="SM00906">
    <property type="entry name" value="Fungal_trans"/>
    <property type="match status" value="1"/>
</dbReference>
<evidence type="ECO:0000313" key="13">
    <source>
        <dbReference type="Proteomes" id="UP000256964"/>
    </source>
</evidence>
<dbReference type="GO" id="GO:0000981">
    <property type="term" value="F:DNA-binding transcription factor activity, RNA polymerase II-specific"/>
    <property type="evidence" value="ECO:0007669"/>
    <property type="project" value="InterPro"/>
</dbReference>
<feature type="active site" evidence="7">
    <location>
        <position position="1022"/>
    </location>
</feature>
<feature type="compositionally biased region" description="Low complexity" evidence="10">
    <location>
        <begin position="830"/>
        <end position="842"/>
    </location>
</feature>
<feature type="binding site" evidence="8">
    <location>
        <position position="1075"/>
    </location>
    <ligand>
        <name>Mg(2+)</name>
        <dbReference type="ChEBI" id="CHEBI:18420"/>
        <label>1</label>
    </ligand>
</feature>
<dbReference type="Gene3D" id="4.10.240.10">
    <property type="entry name" value="Zn(2)-C6 fungal-type DNA-binding domain"/>
    <property type="match status" value="1"/>
</dbReference>
<evidence type="ECO:0000259" key="11">
    <source>
        <dbReference type="PROSITE" id="PS50048"/>
    </source>
</evidence>
<name>A0A371DSS2_9APHY</name>
<comment type="cofactor">
    <cofactor evidence="8">
        <name>Mg(2+)</name>
        <dbReference type="ChEBI" id="CHEBI:18420"/>
    </cofactor>
    <cofactor evidence="8">
        <name>Mn(2+)</name>
        <dbReference type="ChEBI" id="CHEBI:29035"/>
    </cofactor>
    <text evidence="8">Probably binds two magnesium or manganese ions per subunit.</text>
</comment>
<gene>
    <name evidence="12" type="ORF">OH76DRAFT_1339303</name>
</gene>
<feature type="active site" description="Proton donor/acceptor" evidence="7">
    <location>
        <position position="1073"/>
    </location>
</feature>
<feature type="site" description="Interaction with DNA substrate" evidence="9">
    <location>
        <position position="1170"/>
    </location>
</feature>
<evidence type="ECO:0000256" key="9">
    <source>
        <dbReference type="PIRSR" id="PIRSR604808-3"/>
    </source>
</evidence>
<dbReference type="Pfam" id="PF04082">
    <property type="entry name" value="Fungal_trans"/>
    <property type="match status" value="1"/>
</dbReference>
<evidence type="ECO:0000256" key="10">
    <source>
        <dbReference type="SAM" id="MobiDB-lite"/>
    </source>
</evidence>
<comment type="subcellular location">
    <subcellularLocation>
        <location evidence="1">Nucleus</location>
    </subcellularLocation>
</comment>
<dbReference type="STRING" id="139420.A0A371DSS2"/>
<dbReference type="Proteomes" id="UP000256964">
    <property type="component" value="Unassembled WGS sequence"/>
</dbReference>
<dbReference type="GO" id="GO:0006351">
    <property type="term" value="P:DNA-templated transcription"/>
    <property type="evidence" value="ECO:0007669"/>
    <property type="project" value="InterPro"/>
</dbReference>
<accession>A0A371DSS2</accession>
<dbReference type="InterPro" id="IPR004808">
    <property type="entry name" value="AP_endonuc_1"/>
</dbReference>
<dbReference type="GO" id="GO:0006281">
    <property type="term" value="P:DNA repair"/>
    <property type="evidence" value="ECO:0007669"/>
    <property type="project" value="InterPro"/>
</dbReference>
<dbReference type="SUPFAM" id="SSF57701">
    <property type="entry name" value="Zn2/Cys6 DNA-binding domain"/>
    <property type="match status" value="1"/>
</dbReference>
<keyword evidence="5 8" id="KW-0460">Magnesium</keyword>
<dbReference type="PROSITE" id="PS51435">
    <property type="entry name" value="AP_NUCLEASE_F1_4"/>
    <property type="match status" value="1"/>
</dbReference>
<dbReference type="OrthoDB" id="4934715at2759"/>
<reference evidence="12 13" key="1">
    <citation type="journal article" date="2018" name="Biotechnol. Biofuels">
        <title>Integrative visual omics of the white-rot fungus Polyporus brumalis exposes the biotechnological potential of its oxidative enzymes for delignifying raw plant biomass.</title>
        <authorList>
            <person name="Miyauchi S."/>
            <person name="Rancon A."/>
            <person name="Drula E."/>
            <person name="Hage H."/>
            <person name="Chaduli D."/>
            <person name="Favel A."/>
            <person name="Grisel S."/>
            <person name="Henrissat B."/>
            <person name="Herpoel-Gimbert I."/>
            <person name="Ruiz-Duenas F.J."/>
            <person name="Chevret D."/>
            <person name="Hainaut M."/>
            <person name="Lin J."/>
            <person name="Wang M."/>
            <person name="Pangilinan J."/>
            <person name="Lipzen A."/>
            <person name="Lesage-Meessen L."/>
            <person name="Navarro D."/>
            <person name="Riley R."/>
            <person name="Grigoriev I.V."/>
            <person name="Zhou S."/>
            <person name="Raouche S."/>
            <person name="Rosso M.N."/>
        </authorList>
    </citation>
    <scope>NUCLEOTIDE SEQUENCE [LARGE SCALE GENOMIC DNA]</scope>
    <source>
        <strain evidence="12 13">BRFM 1820</strain>
    </source>
</reference>
<dbReference type="EMBL" id="KZ857382">
    <property type="protein sequence ID" value="RDX55603.1"/>
    <property type="molecule type" value="Genomic_DNA"/>
</dbReference>
<feature type="site" description="Transition state stabilizer" evidence="9">
    <location>
        <position position="1075"/>
    </location>
</feature>
<feature type="domain" description="Zn(2)-C6 fungal-type" evidence="11">
    <location>
        <begin position="44"/>
        <end position="73"/>
    </location>
</feature>
<organism evidence="12 13">
    <name type="scientific">Lentinus brumalis</name>
    <dbReference type="NCBI Taxonomy" id="2498619"/>
    <lineage>
        <taxon>Eukaryota</taxon>
        <taxon>Fungi</taxon>
        <taxon>Dikarya</taxon>
        <taxon>Basidiomycota</taxon>
        <taxon>Agaricomycotina</taxon>
        <taxon>Agaricomycetes</taxon>
        <taxon>Polyporales</taxon>
        <taxon>Polyporaceae</taxon>
        <taxon>Lentinus</taxon>
    </lineage>
</organism>
<feature type="active site" description="Proton acceptor" evidence="7">
    <location>
        <position position="1170"/>
    </location>
</feature>